<feature type="domain" description="DJ-1/PfpI" evidence="1">
    <location>
        <begin position="2"/>
        <end position="161"/>
    </location>
</feature>
<dbReference type="AlphaFoldDB" id="A0A9D1UEZ9"/>
<evidence type="ECO:0000313" key="2">
    <source>
        <dbReference type="EMBL" id="HIW85379.1"/>
    </source>
</evidence>
<comment type="caution">
    <text evidence="2">The sequence shown here is derived from an EMBL/GenBank/DDBJ whole genome shotgun (WGS) entry which is preliminary data.</text>
</comment>
<gene>
    <name evidence="2" type="ORF">IAA48_02695</name>
</gene>
<evidence type="ECO:0000313" key="3">
    <source>
        <dbReference type="Proteomes" id="UP000824205"/>
    </source>
</evidence>
<dbReference type="InterPro" id="IPR006287">
    <property type="entry name" value="DJ-1"/>
</dbReference>
<accession>A0A9D1UEZ9</accession>
<sequence>MVYVFLADGFEIIEALSPVDMMRRAKIDVRTVGVTGNVVEASCGVKVTADCSLRDVDMNSAEAVVIPGGMPGVTNLEKNDDFKKYILKAADEDKLVCAICAGPSLPGKWGLLNGKRATAYPGFEQFLEGAAISDEYVVRDGNYITARGAGVSVDFGLEIVSALRGTVAANEVRNSIQCR</sequence>
<dbReference type="EMBL" id="DXGE01000011">
    <property type="protein sequence ID" value="HIW85379.1"/>
    <property type="molecule type" value="Genomic_DNA"/>
</dbReference>
<proteinExistence type="predicted"/>
<organism evidence="2 3">
    <name type="scientific">Candidatus Eubacterium faecipullorum</name>
    <dbReference type="NCBI Taxonomy" id="2838571"/>
    <lineage>
        <taxon>Bacteria</taxon>
        <taxon>Bacillati</taxon>
        <taxon>Bacillota</taxon>
        <taxon>Clostridia</taxon>
        <taxon>Eubacteriales</taxon>
        <taxon>Eubacteriaceae</taxon>
        <taxon>Eubacterium</taxon>
    </lineage>
</organism>
<dbReference type="InterPro" id="IPR050325">
    <property type="entry name" value="Prot/Nucl_acid_deglycase"/>
</dbReference>
<dbReference type="GO" id="GO:0005737">
    <property type="term" value="C:cytoplasm"/>
    <property type="evidence" value="ECO:0007669"/>
    <property type="project" value="TreeGrafter"/>
</dbReference>
<dbReference type="CDD" id="cd03135">
    <property type="entry name" value="GATase1_DJ-1"/>
    <property type="match status" value="1"/>
</dbReference>
<name>A0A9D1UEZ9_9FIRM</name>
<protein>
    <submittedName>
        <fullName evidence="2">DJ-1/PfpI family protein</fullName>
    </submittedName>
</protein>
<dbReference type="Gene3D" id="3.40.50.880">
    <property type="match status" value="1"/>
</dbReference>
<reference evidence="2" key="2">
    <citation type="submission" date="2021-04" db="EMBL/GenBank/DDBJ databases">
        <authorList>
            <person name="Gilroy R."/>
        </authorList>
    </citation>
    <scope>NUCLEOTIDE SEQUENCE</scope>
    <source>
        <strain evidence="2">421</strain>
    </source>
</reference>
<dbReference type="InterPro" id="IPR029062">
    <property type="entry name" value="Class_I_gatase-like"/>
</dbReference>
<dbReference type="PANTHER" id="PTHR48094:SF12">
    <property type="entry name" value="PARKINSON DISEASE PROTEIN 7 HOMOLOG"/>
    <property type="match status" value="1"/>
</dbReference>
<dbReference type="InterPro" id="IPR002818">
    <property type="entry name" value="DJ-1/PfpI"/>
</dbReference>
<dbReference type="PANTHER" id="PTHR48094">
    <property type="entry name" value="PROTEIN/NUCLEIC ACID DEGLYCASE DJ-1-RELATED"/>
    <property type="match status" value="1"/>
</dbReference>
<dbReference type="SUPFAM" id="SSF52317">
    <property type="entry name" value="Class I glutamine amidotransferase-like"/>
    <property type="match status" value="1"/>
</dbReference>
<reference evidence="2" key="1">
    <citation type="journal article" date="2021" name="PeerJ">
        <title>Extensive microbial diversity within the chicken gut microbiome revealed by metagenomics and culture.</title>
        <authorList>
            <person name="Gilroy R."/>
            <person name="Ravi A."/>
            <person name="Getino M."/>
            <person name="Pursley I."/>
            <person name="Horton D.L."/>
            <person name="Alikhan N.F."/>
            <person name="Baker D."/>
            <person name="Gharbi K."/>
            <person name="Hall N."/>
            <person name="Watson M."/>
            <person name="Adriaenssens E.M."/>
            <person name="Foster-Nyarko E."/>
            <person name="Jarju S."/>
            <person name="Secka A."/>
            <person name="Antonio M."/>
            <person name="Oren A."/>
            <person name="Chaudhuri R.R."/>
            <person name="La Ragione R."/>
            <person name="Hildebrand F."/>
            <person name="Pallen M.J."/>
        </authorList>
    </citation>
    <scope>NUCLEOTIDE SEQUENCE</scope>
    <source>
        <strain evidence="2">421</strain>
    </source>
</reference>
<dbReference type="Pfam" id="PF01965">
    <property type="entry name" value="DJ-1_PfpI"/>
    <property type="match status" value="1"/>
</dbReference>
<dbReference type="NCBIfam" id="TIGR01383">
    <property type="entry name" value="not_thiJ"/>
    <property type="match status" value="1"/>
</dbReference>
<evidence type="ECO:0000259" key="1">
    <source>
        <dbReference type="Pfam" id="PF01965"/>
    </source>
</evidence>
<dbReference type="Proteomes" id="UP000824205">
    <property type="component" value="Unassembled WGS sequence"/>
</dbReference>